<gene>
    <name evidence="17" type="ORF">E2I00_005225</name>
</gene>
<dbReference type="OrthoDB" id="5086500at2759"/>
<keyword evidence="3" id="KW-0444">Lipid biosynthesis</keyword>
<dbReference type="AlphaFoldDB" id="A0A643BWZ8"/>
<dbReference type="SUPFAM" id="SSF53474">
    <property type="entry name" value="alpha/beta-Hydrolases"/>
    <property type="match status" value="1"/>
</dbReference>
<keyword evidence="9" id="KW-0472">Membrane</keyword>
<evidence type="ECO:0000256" key="14">
    <source>
        <dbReference type="ARBA" id="ARBA00041701"/>
    </source>
</evidence>
<dbReference type="GO" id="GO:0005783">
    <property type="term" value="C:endoplasmic reticulum"/>
    <property type="evidence" value="ECO:0007669"/>
    <property type="project" value="UniProtKB-SubCell"/>
</dbReference>
<keyword evidence="5" id="KW-0256">Endoplasmic reticulum</keyword>
<keyword evidence="8" id="KW-0496">Mitochondrion</keyword>
<comment type="function">
    <text evidence="15">Facilitates the transport of serine from the cytosol to the mitochondria by interacting with and stabilizing Sideroflexin-1 (SFXN1), a mitochondrial serine transporter, playing a fundamental role in the one-carbon cycle responsible for the synthesis of nucleotides needed for mitochondrial DNA replication. Plays an important role in the phosphatidylglycerol (PG) remodeling that is essential for both mitochondrial function and intracellular cholesterol trafficking. Specifically involved in the exchange of the sn-1 acyl chain from PG 16:0/18:1(9Z) (also known as 1-hexadecanoyl-2-(9Z-octadecenoyl)-sn-glycero-3-phospho-(1'-sn-glycerol)) to PG 18:0/18:1(9Z) (also known as 1-octadecanoyl-2-(9Z-octadecenoyl)-sn-glycero-3-phospho-(1'-sn-glycerol)), a step needed in the bis(monoacylglycerol)phosphate biosynthetic pathway. May have acyltransferase activity although the mechanism for PG remodeling has not been determined.</text>
</comment>
<dbReference type="InterPro" id="IPR016024">
    <property type="entry name" value="ARM-type_fold"/>
</dbReference>
<feature type="region of interest" description="Disordered" evidence="16">
    <location>
        <begin position="1"/>
        <end position="51"/>
    </location>
</feature>
<evidence type="ECO:0000256" key="5">
    <source>
        <dbReference type="ARBA" id="ARBA00022824"/>
    </source>
</evidence>
<keyword evidence="7" id="KW-0443">Lipid metabolism</keyword>
<evidence type="ECO:0000256" key="3">
    <source>
        <dbReference type="ARBA" id="ARBA00022516"/>
    </source>
</evidence>
<evidence type="ECO:0000256" key="12">
    <source>
        <dbReference type="ARBA" id="ARBA00038024"/>
    </source>
</evidence>
<dbReference type="InterPro" id="IPR052374">
    <property type="entry name" value="SERAC1"/>
</dbReference>
<comment type="similarity">
    <text evidence="12">Belongs to the SERAC1 family.</text>
</comment>
<feature type="compositionally biased region" description="Low complexity" evidence="16">
    <location>
        <begin position="93"/>
        <end position="106"/>
    </location>
</feature>
<evidence type="ECO:0000256" key="13">
    <source>
        <dbReference type="ARBA" id="ARBA00040991"/>
    </source>
</evidence>
<evidence type="ECO:0000313" key="17">
    <source>
        <dbReference type="EMBL" id="KAB0392551.1"/>
    </source>
</evidence>
<evidence type="ECO:0000256" key="10">
    <source>
        <dbReference type="ARBA" id="ARBA00023209"/>
    </source>
</evidence>
<accession>A0A643BWZ8</accession>
<evidence type="ECO:0000256" key="15">
    <source>
        <dbReference type="ARBA" id="ARBA00093375"/>
    </source>
</evidence>
<dbReference type="Gene3D" id="3.40.50.1820">
    <property type="entry name" value="alpha/beta hydrolase"/>
    <property type="match status" value="1"/>
</dbReference>
<keyword evidence="6" id="KW-1133">Transmembrane helix</keyword>
<evidence type="ECO:0000256" key="9">
    <source>
        <dbReference type="ARBA" id="ARBA00023136"/>
    </source>
</evidence>
<name>A0A643BWZ8_BALPH</name>
<reference evidence="17 18" key="1">
    <citation type="journal article" date="2019" name="PLoS ONE">
        <title>Genomic analyses reveal an absence of contemporary introgressive admixture between fin whales and blue whales, despite known hybrids.</title>
        <authorList>
            <person name="Westbury M.V."/>
            <person name="Petersen B."/>
            <person name="Lorenzen E.D."/>
        </authorList>
    </citation>
    <scope>NUCLEOTIDE SEQUENCE [LARGE SCALE GENOMIC DNA]</scope>
    <source>
        <strain evidence="17">FinWhale-01</strain>
    </source>
</reference>
<dbReference type="InterPro" id="IPR011989">
    <property type="entry name" value="ARM-like"/>
</dbReference>
<evidence type="ECO:0000256" key="6">
    <source>
        <dbReference type="ARBA" id="ARBA00022989"/>
    </source>
</evidence>
<sequence>MLNVHSNSFHKEARSYPPGHQEVRATEPSVTGETRSYAARPELPQARTAAAKDQEEDCSCLGGPGQSPLLVALLQTSPHHVEELVGTWEEQTSSPGPGLSSVPSPGDWGTHNEKNRTRKSVQGLSYEQMISQSSLSHASEQFCKSNRSHKTLNGNIIKFTGSLILGGSLFITYEVLALKKSLTLDTQVVEREKMKSYIYVHTVSLDKRENHDTFSTIDIEDHECAVWLLLRKSKSDDRAARLQAVQEMSETHHWHDYQYRIIAQACDLRTLIGLARSKESDLRFFLRPPPLPSLKEDSFIEEELRQLLASLPQTDLDECIQYFTSLALSESSQSLAAQKGGLWCFGGNGLPYAESFGEVPSATVEMFCLEALVKHSEIPTHCDKIEANGGLQLLQKLYQLHKDCPNVQRNIMRILGNMALNEHLHSTIVRSGWVSILVEAIKSHDIMEASHAARTLANLDRETVQDKYQDGVYVLHPQYRTSQPIKADVLFIHGLMGAAFKTWRQQDSDENLTEKVSEDESKYTTCWPKSWLARDCPALRIISVEYDTSLSDWRARCPVERKSIAFRSNELLRKLRAAGVGDRPVIWVSHSMGGLLVKKMLLEASKKPEMSTIINNTRGIIFYSVPHHGSHLAEYSVNIRYLLFPSLEVKELSKDSPALKTLQDDFLEFAKDKNFQVLSFVETLPTYIGSMIKLHVVPLESADLGIGDLIPVDVNHLNICKPKKKDAFLYQRTLQFICDTLAKDLEN</sequence>
<evidence type="ECO:0000256" key="4">
    <source>
        <dbReference type="ARBA" id="ARBA00022692"/>
    </source>
</evidence>
<dbReference type="SUPFAM" id="SSF48371">
    <property type="entry name" value="ARM repeat"/>
    <property type="match status" value="1"/>
</dbReference>
<dbReference type="FunFam" id="3.40.50.1820:FF:000088">
    <property type="entry name" value="SERAC1 isoform 1"/>
    <property type="match status" value="1"/>
</dbReference>
<evidence type="ECO:0000256" key="2">
    <source>
        <dbReference type="ARBA" id="ARBA00004304"/>
    </source>
</evidence>
<comment type="subcellular location">
    <subcellularLocation>
        <location evidence="1">Endoplasmic reticulum</location>
    </subcellularLocation>
    <subcellularLocation>
        <location evidence="2">Mitochondrion membrane</location>
        <topology evidence="2">Single-pass membrane protein</topology>
    </subcellularLocation>
</comment>
<dbReference type="GO" id="GO:0008654">
    <property type="term" value="P:phospholipid biosynthetic process"/>
    <property type="evidence" value="ECO:0007669"/>
    <property type="project" value="UniProtKB-KW"/>
</dbReference>
<dbReference type="ESTHER" id="delle-a0a2y9m1u3">
    <property type="family name" value="SERAC1"/>
</dbReference>
<dbReference type="Gene3D" id="1.25.10.10">
    <property type="entry name" value="Leucine-rich Repeat Variant"/>
    <property type="match status" value="1"/>
</dbReference>
<dbReference type="PANTHER" id="PTHR48182:SF2">
    <property type="entry name" value="PROTEIN SERAC1"/>
    <property type="match status" value="1"/>
</dbReference>
<evidence type="ECO:0000256" key="16">
    <source>
        <dbReference type="SAM" id="MobiDB-lite"/>
    </source>
</evidence>
<dbReference type="InterPro" id="IPR029058">
    <property type="entry name" value="AB_hydrolase_fold"/>
</dbReference>
<keyword evidence="18" id="KW-1185">Reference proteome</keyword>
<evidence type="ECO:0000256" key="7">
    <source>
        <dbReference type="ARBA" id="ARBA00023098"/>
    </source>
</evidence>
<comment type="caution">
    <text evidence="17">The sequence shown here is derived from an EMBL/GenBank/DDBJ whole genome shotgun (WGS) entry which is preliminary data.</text>
</comment>
<evidence type="ECO:0000256" key="11">
    <source>
        <dbReference type="ARBA" id="ARBA00023264"/>
    </source>
</evidence>
<evidence type="ECO:0000256" key="8">
    <source>
        <dbReference type="ARBA" id="ARBA00023128"/>
    </source>
</evidence>
<evidence type="ECO:0000313" key="18">
    <source>
        <dbReference type="Proteomes" id="UP000437017"/>
    </source>
</evidence>
<dbReference type="GO" id="GO:0031966">
    <property type="term" value="C:mitochondrial membrane"/>
    <property type="evidence" value="ECO:0007669"/>
    <property type="project" value="UniProtKB-SubCell"/>
</dbReference>
<keyword evidence="4" id="KW-0812">Transmembrane</keyword>
<organism evidence="17 18">
    <name type="scientific">Balaenoptera physalus</name>
    <name type="common">Fin whale</name>
    <name type="synonym">Balaena physalus</name>
    <dbReference type="NCBI Taxonomy" id="9770"/>
    <lineage>
        <taxon>Eukaryota</taxon>
        <taxon>Metazoa</taxon>
        <taxon>Chordata</taxon>
        <taxon>Craniata</taxon>
        <taxon>Vertebrata</taxon>
        <taxon>Euteleostomi</taxon>
        <taxon>Mammalia</taxon>
        <taxon>Eutheria</taxon>
        <taxon>Laurasiatheria</taxon>
        <taxon>Artiodactyla</taxon>
        <taxon>Whippomorpha</taxon>
        <taxon>Cetacea</taxon>
        <taxon>Mysticeti</taxon>
        <taxon>Balaenopteridae</taxon>
        <taxon>Balaenoptera</taxon>
    </lineage>
</organism>
<dbReference type="EMBL" id="SGJD01003770">
    <property type="protein sequence ID" value="KAB0392551.1"/>
    <property type="molecule type" value="Genomic_DNA"/>
</dbReference>
<keyword evidence="11" id="KW-1208">Phospholipid metabolism</keyword>
<dbReference type="Proteomes" id="UP000437017">
    <property type="component" value="Unassembled WGS sequence"/>
</dbReference>
<evidence type="ECO:0000256" key="1">
    <source>
        <dbReference type="ARBA" id="ARBA00004240"/>
    </source>
</evidence>
<feature type="region of interest" description="Disordered" evidence="16">
    <location>
        <begin position="87"/>
        <end position="123"/>
    </location>
</feature>
<keyword evidence="10" id="KW-0594">Phospholipid biosynthesis</keyword>
<proteinExistence type="inferred from homology"/>
<dbReference type="PANTHER" id="PTHR48182">
    <property type="entry name" value="PROTEIN SERAC1"/>
    <property type="match status" value="1"/>
</dbReference>
<protein>
    <recommendedName>
        <fullName evidence="13">Protein SERAC1</fullName>
    </recommendedName>
    <alternativeName>
        <fullName evidence="14">Serine active site-containing protein 1</fullName>
    </alternativeName>
</protein>